<dbReference type="InterPro" id="IPR003337">
    <property type="entry name" value="Trehalose_PPase"/>
</dbReference>
<keyword evidence="5" id="KW-1185">Reference proteome</keyword>
<dbReference type="CDD" id="cd01627">
    <property type="entry name" value="HAD_TPP"/>
    <property type="match status" value="1"/>
</dbReference>
<evidence type="ECO:0000256" key="1">
    <source>
        <dbReference type="ARBA" id="ARBA00005409"/>
    </source>
</evidence>
<dbReference type="GO" id="GO:0034605">
    <property type="term" value="P:cellular response to heat"/>
    <property type="evidence" value="ECO:0007669"/>
    <property type="project" value="TreeGrafter"/>
</dbReference>
<dbReference type="EMBL" id="ML996086">
    <property type="protein sequence ID" value="KAF2152493.1"/>
    <property type="molecule type" value="Genomic_DNA"/>
</dbReference>
<dbReference type="GO" id="GO:0004805">
    <property type="term" value="F:trehalose-phosphatase activity"/>
    <property type="evidence" value="ECO:0007669"/>
    <property type="project" value="TreeGrafter"/>
</dbReference>
<accession>A0A9P4J4Y1</accession>
<gene>
    <name evidence="4" type="ORF">K461DRAFT_241691</name>
</gene>
<dbReference type="GO" id="GO:0005946">
    <property type="term" value="C:alpha,alpha-trehalose-phosphate synthase complex (UDP-forming)"/>
    <property type="evidence" value="ECO:0007669"/>
    <property type="project" value="TreeGrafter"/>
</dbReference>
<dbReference type="Gene3D" id="3.40.50.1000">
    <property type="entry name" value="HAD superfamily/HAD-like"/>
    <property type="match status" value="1"/>
</dbReference>
<feature type="compositionally biased region" description="Basic and acidic residues" evidence="3">
    <location>
        <begin position="1"/>
        <end position="10"/>
    </location>
</feature>
<dbReference type="GO" id="GO:0031505">
    <property type="term" value="P:fungal-type cell wall organization"/>
    <property type="evidence" value="ECO:0007669"/>
    <property type="project" value="TreeGrafter"/>
</dbReference>
<protein>
    <submittedName>
        <fullName evidence="4">Glycosyltransferase family 20 protein</fullName>
    </submittedName>
</protein>
<dbReference type="Proteomes" id="UP000799439">
    <property type="component" value="Unassembled WGS sequence"/>
</dbReference>
<dbReference type="Pfam" id="PF00982">
    <property type="entry name" value="Glyco_transf_20"/>
    <property type="match status" value="1"/>
</dbReference>
<dbReference type="Pfam" id="PF02358">
    <property type="entry name" value="Trehalose_PPase"/>
    <property type="match status" value="1"/>
</dbReference>
<dbReference type="CDD" id="cd03788">
    <property type="entry name" value="GT20_TPS"/>
    <property type="match status" value="1"/>
</dbReference>
<name>A0A9P4J4Y1_9PEZI</name>
<dbReference type="GO" id="GO:0005829">
    <property type="term" value="C:cytosol"/>
    <property type="evidence" value="ECO:0007669"/>
    <property type="project" value="TreeGrafter"/>
</dbReference>
<dbReference type="InterPro" id="IPR036412">
    <property type="entry name" value="HAD-like_sf"/>
</dbReference>
<dbReference type="Gene3D" id="3.30.70.1020">
    <property type="entry name" value="Trehalose-6-phosphate phosphatase related protein, domain 2"/>
    <property type="match status" value="1"/>
</dbReference>
<dbReference type="InterPro" id="IPR001830">
    <property type="entry name" value="Glyco_trans_20"/>
</dbReference>
<dbReference type="SUPFAM" id="SSF56784">
    <property type="entry name" value="HAD-like"/>
    <property type="match status" value="1"/>
</dbReference>
<reference evidence="4" key="1">
    <citation type="journal article" date="2020" name="Stud. Mycol.">
        <title>101 Dothideomycetes genomes: a test case for predicting lifestyles and emergence of pathogens.</title>
        <authorList>
            <person name="Haridas S."/>
            <person name="Albert R."/>
            <person name="Binder M."/>
            <person name="Bloem J."/>
            <person name="Labutti K."/>
            <person name="Salamov A."/>
            <person name="Andreopoulos B."/>
            <person name="Baker S."/>
            <person name="Barry K."/>
            <person name="Bills G."/>
            <person name="Bluhm B."/>
            <person name="Cannon C."/>
            <person name="Castanera R."/>
            <person name="Culley D."/>
            <person name="Daum C."/>
            <person name="Ezra D."/>
            <person name="Gonzalez J."/>
            <person name="Henrissat B."/>
            <person name="Kuo A."/>
            <person name="Liang C."/>
            <person name="Lipzen A."/>
            <person name="Lutzoni F."/>
            <person name="Magnuson J."/>
            <person name="Mondo S."/>
            <person name="Nolan M."/>
            <person name="Ohm R."/>
            <person name="Pangilinan J."/>
            <person name="Park H.-J."/>
            <person name="Ramirez L."/>
            <person name="Alfaro M."/>
            <person name="Sun H."/>
            <person name="Tritt A."/>
            <person name="Yoshinaga Y."/>
            <person name="Zwiers L.-H."/>
            <person name="Turgeon B."/>
            <person name="Goodwin S."/>
            <person name="Spatafora J."/>
            <person name="Crous P."/>
            <person name="Grigoriev I."/>
        </authorList>
    </citation>
    <scope>NUCLEOTIDE SEQUENCE</scope>
    <source>
        <strain evidence="4">CBS 260.36</strain>
    </source>
</reference>
<dbReference type="GO" id="GO:0005992">
    <property type="term" value="P:trehalose biosynthetic process"/>
    <property type="evidence" value="ECO:0007669"/>
    <property type="project" value="InterPro"/>
</dbReference>
<feature type="region of interest" description="Disordered" evidence="3">
    <location>
        <begin position="1"/>
        <end position="53"/>
    </location>
</feature>
<dbReference type="NCBIfam" id="TIGR01484">
    <property type="entry name" value="HAD-SF-IIB"/>
    <property type="match status" value="1"/>
</dbReference>
<sequence length="906" mass="101926">MATDDHDKPPESASLEGDDRDTELRPTQSKSSAASFRSDSISSPSSFVSVDESTEPQSLVGALEDPSKINLKVHPKDYPRLELSGRIISASYCLPHNFVYTHNENEPWTLGHRPGTSAMFDSFQFLSSHKSSWKHLHIGWTGEILQKRSRKGMTIEDMAIEDRPPLSRLSAPVPLNGGPINPQLDPSLRISRADRNRLEQKLGNSRGNRMVPVWLPSTISDDGNFATFRDQTKWRHYSEHELFQLFHYKFPQVTDGRTKLGRWEDYRRMNKAFADRILETYSPGDIVMIHDYHLLLIPAMLRARVGDMKISLFLHIPFPNFEYFRCLAQRRDILLGMLGSDMIAFQAISYADHFKSCCQQLLPGHQSSVSGVEAQGRHVNIEILPVGINTETLVKAAFSEPNIDLKVSNISNGFQGKKIIVGRDRVDPTRGVVQKLQAFYMFLDRYPEWRGKVILIQITAEPSIEDKERGGEENAKAIARMVKAINGRFGTVGHIPVRHFSTYIPKEEYYALLRAADLGLITSVRDGMNTTSLEFVTTQKKNHSPLLLSEFSGTSSNLNGAIHINPWDLLRLAKAINDALLMSDRERQAMYNVLTPTMQSNSVQKWVEKSLRRLCVHMDVHEAGETRPALDIGVVLKYFSPSTRRLFVFDYDGTLTPIVEDPSAALPSGTLLNHLKTIAADKRNAVWIVSGRDQDFLTKWLGSIEGLGLSAEHGSFMKYPHSNEWINLTEREDMGWQPKVLELARGITQNVPGSVLERKRVAITWHYRRADPKLGSYNAKALTNKIQRSISGKYDVEVMTGKANIEVRPRSINKGQVVRRLVNDFGAGAGKAPDFVLCVGDDTTDEDMFRALRLSELPMTNVFGIVVGHSTKRSMASWRVDAPEDVIDLLGHVVEGRETAFPSPKS</sequence>
<dbReference type="FunFam" id="3.40.50.1000:FF:000052">
    <property type="entry name" value="Alpha,alpha-trehalose-phosphate synthase [UDP-forming] 6"/>
    <property type="match status" value="1"/>
</dbReference>
<evidence type="ECO:0000256" key="2">
    <source>
        <dbReference type="ARBA" id="ARBA00006330"/>
    </source>
</evidence>
<comment type="similarity">
    <text evidence="1">In the N-terminal section; belongs to the glycosyltransferase 20 family.</text>
</comment>
<dbReference type="Gene3D" id="3.40.50.2000">
    <property type="entry name" value="Glycogen Phosphorylase B"/>
    <property type="match status" value="2"/>
</dbReference>
<proteinExistence type="inferred from homology"/>
<evidence type="ECO:0000256" key="3">
    <source>
        <dbReference type="SAM" id="MobiDB-lite"/>
    </source>
</evidence>
<evidence type="ECO:0000313" key="5">
    <source>
        <dbReference type="Proteomes" id="UP000799439"/>
    </source>
</evidence>
<dbReference type="AlphaFoldDB" id="A0A9P4J4Y1"/>
<dbReference type="GO" id="GO:0003825">
    <property type="term" value="F:alpha,alpha-trehalose-phosphate synthase (UDP-forming) activity"/>
    <property type="evidence" value="ECO:0007669"/>
    <property type="project" value="TreeGrafter"/>
</dbReference>
<comment type="similarity">
    <text evidence="2">In the C-terminal section; belongs to the trehalose phosphatase family.</text>
</comment>
<dbReference type="PANTHER" id="PTHR10788:SF123">
    <property type="entry name" value="TREHALOSE-PHOSPHATASE"/>
    <property type="match status" value="1"/>
</dbReference>
<feature type="compositionally biased region" description="Low complexity" evidence="3">
    <location>
        <begin position="29"/>
        <end position="51"/>
    </location>
</feature>
<dbReference type="InterPro" id="IPR023214">
    <property type="entry name" value="HAD_sf"/>
</dbReference>
<dbReference type="NCBIfam" id="TIGR00685">
    <property type="entry name" value="T6PP"/>
    <property type="match status" value="1"/>
</dbReference>
<evidence type="ECO:0000313" key="4">
    <source>
        <dbReference type="EMBL" id="KAF2152493.1"/>
    </source>
</evidence>
<dbReference type="InterPro" id="IPR006379">
    <property type="entry name" value="HAD-SF_hydro_IIB"/>
</dbReference>
<organism evidence="4 5">
    <name type="scientific">Myriangium duriaei CBS 260.36</name>
    <dbReference type="NCBI Taxonomy" id="1168546"/>
    <lineage>
        <taxon>Eukaryota</taxon>
        <taxon>Fungi</taxon>
        <taxon>Dikarya</taxon>
        <taxon>Ascomycota</taxon>
        <taxon>Pezizomycotina</taxon>
        <taxon>Dothideomycetes</taxon>
        <taxon>Dothideomycetidae</taxon>
        <taxon>Myriangiales</taxon>
        <taxon>Myriangiaceae</taxon>
        <taxon>Myriangium</taxon>
    </lineage>
</organism>
<dbReference type="SUPFAM" id="SSF53756">
    <property type="entry name" value="UDP-Glycosyltransferase/glycogen phosphorylase"/>
    <property type="match status" value="1"/>
</dbReference>
<dbReference type="PANTHER" id="PTHR10788">
    <property type="entry name" value="TREHALOSE-6-PHOSPHATE SYNTHASE"/>
    <property type="match status" value="1"/>
</dbReference>
<comment type="caution">
    <text evidence="4">The sequence shown here is derived from an EMBL/GenBank/DDBJ whole genome shotgun (WGS) entry which is preliminary data.</text>
</comment>
<dbReference type="OrthoDB" id="755951at2759"/>